<dbReference type="SUPFAM" id="SSF158682">
    <property type="entry name" value="TerB-like"/>
    <property type="match status" value="1"/>
</dbReference>
<dbReference type="OrthoDB" id="8448017at2"/>
<dbReference type="RefSeq" id="WP_046106179.1">
    <property type="nucleotide sequence ID" value="NZ_JZEY01000061.1"/>
</dbReference>
<dbReference type="PATRIC" id="fig|429727.3.peg.3372"/>
<dbReference type="STRING" id="429727.VE26_16475"/>
<accession>A0A0F5FHW8</accession>
<name>A0A0F5FHW8_9HYPH</name>
<dbReference type="EMBL" id="JZEY01000061">
    <property type="protein sequence ID" value="KKB08150.1"/>
    <property type="molecule type" value="Genomic_DNA"/>
</dbReference>
<gene>
    <name evidence="1" type="ORF">VE26_16475</name>
</gene>
<keyword evidence="2" id="KW-1185">Reference proteome</keyword>
<comment type="caution">
    <text evidence="1">The sequence shown here is derived from an EMBL/GenBank/DDBJ whole genome shotgun (WGS) entry which is preliminary data.</text>
</comment>
<dbReference type="InterPro" id="IPR029024">
    <property type="entry name" value="TerB-like"/>
</dbReference>
<sequence>MTSQAQDALIHVMIVAATSDSAITEKELTRITALIDRLPVFEGFDRTRLETVANQCADILNGQDGLDKVLDDAIAVLPAKLQDTAYALAVEVTAVDLYLEQEELRFLELLRDKLSLDRLTTAAIEVAARARHRKLPA</sequence>
<organism evidence="1 2">
    <name type="scientific">Devosia chinhatensis</name>
    <dbReference type="NCBI Taxonomy" id="429727"/>
    <lineage>
        <taxon>Bacteria</taxon>
        <taxon>Pseudomonadati</taxon>
        <taxon>Pseudomonadota</taxon>
        <taxon>Alphaproteobacteria</taxon>
        <taxon>Hyphomicrobiales</taxon>
        <taxon>Devosiaceae</taxon>
        <taxon>Devosia</taxon>
    </lineage>
</organism>
<reference evidence="1 2" key="1">
    <citation type="submission" date="2015-03" db="EMBL/GenBank/DDBJ databases">
        <authorList>
            <person name="Hassan Y."/>
            <person name="Lepp D."/>
            <person name="Li X.-Z."/>
            <person name="Zhou T."/>
        </authorList>
    </citation>
    <scope>NUCLEOTIDE SEQUENCE [LARGE SCALE GENOMIC DNA]</scope>
    <source>
        <strain evidence="1 2">IPL18</strain>
    </source>
</reference>
<proteinExistence type="predicted"/>
<dbReference type="Proteomes" id="UP000033649">
    <property type="component" value="Unassembled WGS sequence"/>
</dbReference>
<dbReference type="AlphaFoldDB" id="A0A0F5FHW8"/>
<dbReference type="CDD" id="cd07176">
    <property type="entry name" value="terB"/>
    <property type="match status" value="1"/>
</dbReference>
<evidence type="ECO:0000313" key="2">
    <source>
        <dbReference type="Proteomes" id="UP000033649"/>
    </source>
</evidence>
<evidence type="ECO:0000313" key="1">
    <source>
        <dbReference type="EMBL" id="KKB08150.1"/>
    </source>
</evidence>
<protein>
    <recommendedName>
        <fullName evidence="3">Tellurite resistance protein TerB</fullName>
    </recommendedName>
</protein>
<dbReference type="Gene3D" id="1.10.3680.10">
    <property type="entry name" value="TerB-like"/>
    <property type="match status" value="1"/>
</dbReference>
<evidence type="ECO:0008006" key="3">
    <source>
        <dbReference type="Google" id="ProtNLM"/>
    </source>
</evidence>